<dbReference type="InterPro" id="IPR035937">
    <property type="entry name" value="FPG_N"/>
</dbReference>
<dbReference type="EMBL" id="BAABCV010000006">
    <property type="protein sequence ID" value="GAA4096615.1"/>
    <property type="molecule type" value="Genomic_DNA"/>
</dbReference>
<evidence type="ECO:0000256" key="6">
    <source>
        <dbReference type="ARBA" id="ARBA00023204"/>
    </source>
</evidence>
<proteinExistence type="inferred from homology"/>
<evidence type="ECO:0000256" key="9">
    <source>
        <dbReference type="ARBA" id="ARBA00023295"/>
    </source>
</evidence>
<name>A0ABP7WTR5_9SPHI</name>
<dbReference type="SMART" id="SM01232">
    <property type="entry name" value="H2TH"/>
    <property type="match status" value="1"/>
</dbReference>
<dbReference type="Gene3D" id="3.20.190.10">
    <property type="entry name" value="MutM-like, N-terminal"/>
    <property type="match status" value="1"/>
</dbReference>
<dbReference type="PANTHER" id="PTHR22993:SF9">
    <property type="entry name" value="FORMAMIDOPYRIMIDINE-DNA GLYCOSYLASE"/>
    <property type="match status" value="1"/>
</dbReference>
<dbReference type="RefSeq" id="WP_345103500.1">
    <property type="nucleotide sequence ID" value="NZ_BAABCV010000006.1"/>
</dbReference>
<sequence length="257" mass="28954">MPELPDLQVFSRNLNKRFKGKTLDNLEVPNHKKLNVPVTKLKDALEGSELKGVKRVGKELHFEFKNKHVLALHLMLHGQLHTFERDNKNKYSIIELTFEGGKGLTLTDFQSAATPTLDPAENDVPDALDVNETYLKQQLGKTKKAVKTVLMDQKVLRGIGNAYADEILFDAKLSPFSTSNKIPENKIKYLAKSVKGVLADAEKQIIKAKPDIISGEVRDFLKVHLPKQKQTAAGAIIHQKPIDGRKTYYTDEQELFE</sequence>
<evidence type="ECO:0000256" key="1">
    <source>
        <dbReference type="ARBA" id="ARBA00001668"/>
    </source>
</evidence>
<comment type="similarity">
    <text evidence="2">Belongs to the FPG family.</text>
</comment>
<dbReference type="PANTHER" id="PTHR22993">
    <property type="entry name" value="FORMAMIDOPYRIMIDINE-DNA GLYCOSYLASE"/>
    <property type="match status" value="1"/>
</dbReference>
<evidence type="ECO:0000259" key="10">
    <source>
        <dbReference type="PROSITE" id="PS51068"/>
    </source>
</evidence>
<evidence type="ECO:0000256" key="4">
    <source>
        <dbReference type="ARBA" id="ARBA00022801"/>
    </source>
</evidence>
<dbReference type="PROSITE" id="PS51068">
    <property type="entry name" value="FPG_CAT"/>
    <property type="match status" value="1"/>
</dbReference>
<dbReference type="Pfam" id="PF06831">
    <property type="entry name" value="H2TH"/>
    <property type="match status" value="1"/>
</dbReference>
<evidence type="ECO:0000313" key="12">
    <source>
        <dbReference type="Proteomes" id="UP001500841"/>
    </source>
</evidence>
<dbReference type="InterPro" id="IPR010979">
    <property type="entry name" value="Ribosomal_uS13-like_H2TH"/>
</dbReference>
<dbReference type="InterPro" id="IPR012319">
    <property type="entry name" value="FPG_cat"/>
</dbReference>
<keyword evidence="5" id="KW-0238">DNA-binding</keyword>
<reference evidence="12" key="1">
    <citation type="journal article" date="2019" name="Int. J. Syst. Evol. Microbiol.">
        <title>The Global Catalogue of Microorganisms (GCM) 10K type strain sequencing project: providing services to taxonomists for standard genome sequencing and annotation.</title>
        <authorList>
            <consortium name="The Broad Institute Genomics Platform"/>
            <consortium name="The Broad Institute Genome Sequencing Center for Infectious Disease"/>
            <person name="Wu L."/>
            <person name="Ma J."/>
        </authorList>
    </citation>
    <scope>NUCLEOTIDE SEQUENCE [LARGE SCALE GENOMIC DNA]</scope>
    <source>
        <strain evidence="12">JCM 17085</strain>
    </source>
</reference>
<keyword evidence="9" id="KW-0326">Glycosidase</keyword>
<evidence type="ECO:0000256" key="7">
    <source>
        <dbReference type="ARBA" id="ARBA00023239"/>
    </source>
</evidence>
<evidence type="ECO:0000313" key="11">
    <source>
        <dbReference type="EMBL" id="GAA4096615.1"/>
    </source>
</evidence>
<dbReference type="InterPro" id="IPR015886">
    <property type="entry name" value="H2TH_FPG"/>
</dbReference>
<comment type="caution">
    <text evidence="11">The sequence shown here is derived from an EMBL/GenBank/DDBJ whole genome shotgun (WGS) entry which is preliminary data.</text>
</comment>
<dbReference type="Gene3D" id="1.10.8.50">
    <property type="match status" value="1"/>
</dbReference>
<keyword evidence="8" id="KW-0511">Multifunctional enzyme</keyword>
<keyword evidence="3" id="KW-0227">DNA damage</keyword>
<dbReference type="Proteomes" id="UP001500841">
    <property type="component" value="Unassembled WGS sequence"/>
</dbReference>
<organism evidence="11 12">
    <name type="scientific">Mucilaginibacter panaciglaebae</name>
    <dbReference type="NCBI Taxonomy" id="502331"/>
    <lineage>
        <taxon>Bacteria</taxon>
        <taxon>Pseudomonadati</taxon>
        <taxon>Bacteroidota</taxon>
        <taxon>Sphingobacteriia</taxon>
        <taxon>Sphingobacteriales</taxon>
        <taxon>Sphingobacteriaceae</taxon>
        <taxon>Mucilaginibacter</taxon>
    </lineage>
</organism>
<dbReference type="SUPFAM" id="SSF81624">
    <property type="entry name" value="N-terminal domain of MutM-like DNA repair proteins"/>
    <property type="match status" value="1"/>
</dbReference>
<evidence type="ECO:0000256" key="3">
    <source>
        <dbReference type="ARBA" id="ARBA00022763"/>
    </source>
</evidence>
<keyword evidence="4" id="KW-0378">Hydrolase</keyword>
<evidence type="ECO:0000256" key="5">
    <source>
        <dbReference type="ARBA" id="ARBA00023125"/>
    </source>
</evidence>
<evidence type="ECO:0000256" key="8">
    <source>
        <dbReference type="ARBA" id="ARBA00023268"/>
    </source>
</evidence>
<feature type="domain" description="Formamidopyrimidine-DNA glycosylase catalytic" evidence="10">
    <location>
        <begin position="2"/>
        <end position="113"/>
    </location>
</feature>
<dbReference type="Pfam" id="PF01149">
    <property type="entry name" value="Fapy_DNA_glyco"/>
    <property type="match status" value="1"/>
</dbReference>
<comment type="catalytic activity">
    <reaction evidence="1">
        <text>Hydrolysis of DNA containing ring-opened 7-methylguanine residues, releasing 2,6-diamino-4-hydroxy-5-(N-methyl)formamidopyrimidine.</text>
        <dbReference type="EC" id="3.2.2.23"/>
    </reaction>
</comment>
<keyword evidence="7" id="KW-0456">Lyase</keyword>
<keyword evidence="12" id="KW-1185">Reference proteome</keyword>
<dbReference type="SUPFAM" id="SSF46946">
    <property type="entry name" value="S13-like H2TH domain"/>
    <property type="match status" value="1"/>
</dbReference>
<gene>
    <name evidence="11" type="ORF">GCM10022392_19870</name>
</gene>
<protein>
    <submittedName>
        <fullName evidence="11">Fpg/Nei family DNA glycosylase</fullName>
    </submittedName>
</protein>
<accession>A0ABP7WTR5</accession>
<dbReference type="SMART" id="SM00898">
    <property type="entry name" value="Fapy_DNA_glyco"/>
    <property type="match status" value="1"/>
</dbReference>
<evidence type="ECO:0000256" key="2">
    <source>
        <dbReference type="ARBA" id="ARBA00009409"/>
    </source>
</evidence>
<keyword evidence="6" id="KW-0234">DNA repair</keyword>